<dbReference type="CDD" id="cd08420">
    <property type="entry name" value="PBP2_CysL_like"/>
    <property type="match status" value="1"/>
</dbReference>
<dbReference type="PANTHER" id="PTHR30126:SF39">
    <property type="entry name" value="HTH-TYPE TRANSCRIPTIONAL REGULATOR CYSL"/>
    <property type="match status" value="1"/>
</dbReference>
<dbReference type="InterPro" id="IPR005119">
    <property type="entry name" value="LysR_subst-bd"/>
</dbReference>
<dbReference type="InterPro" id="IPR036388">
    <property type="entry name" value="WH-like_DNA-bd_sf"/>
</dbReference>
<dbReference type="Pfam" id="PF03466">
    <property type="entry name" value="LysR_substrate"/>
    <property type="match status" value="1"/>
</dbReference>
<sequence length="300" mass="34353">MIMDFRLKVFYTVALRLNFTKAATELYITQPAVSKHIQELEETYKTKLFERNGSKIALTPAGEILLKHTKEIFEIYREIDFEMSSFISERQGLLRLGASTTISQYIISPVLARFHQKQKDIKVNLLNGNTEQIENALINKEIEIGIVEGQSKNQSIKYIPFLKDELVLVCNSKNPLAKQNEISVNDLKSMKFITRERGSGTLEVIEFALKNMGLKLTDLQIEMQLGSTESIKSYLLNSDCFAFMSIHAVSKELKNNELVVLDVDKLSIERYFYIITLLGKSDPLSELFIQNIANHYNLKL</sequence>
<evidence type="ECO:0000313" key="6">
    <source>
        <dbReference type="EMBL" id="GAA3756112.1"/>
    </source>
</evidence>
<dbReference type="Gene3D" id="3.40.190.290">
    <property type="match status" value="1"/>
</dbReference>
<evidence type="ECO:0000256" key="3">
    <source>
        <dbReference type="ARBA" id="ARBA00023125"/>
    </source>
</evidence>
<dbReference type="InterPro" id="IPR000847">
    <property type="entry name" value="LysR_HTH_N"/>
</dbReference>
<reference evidence="7" key="1">
    <citation type="journal article" date="2019" name="Int. J. Syst. Evol. Microbiol.">
        <title>The Global Catalogue of Microorganisms (GCM) 10K type strain sequencing project: providing services to taxonomists for standard genome sequencing and annotation.</title>
        <authorList>
            <consortium name="The Broad Institute Genomics Platform"/>
            <consortium name="The Broad Institute Genome Sequencing Center for Infectious Disease"/>
            <person name="Wu L."/>
            <person name="Ma J."/>
        </authorList>
    </citation>
    <scope>NUCLEOTIDE SEQUENCE [LARGE SCALE GENOMIC DNA]</scope>
    <source>
        <strain evidence="7">JCM 17337</strain>
    </source>
</reference>
<dbReference type="Gene3D" id="1.10.10.10">
    <property type="entry name" value="Winged helix-like DNA-binding domain superfamily/Winged helix DNA-binding domain"/>
    <property type="match status" value="1"/>
</dbReference>
<gene>
    <name evidence="6" type="ORF">GCM10022423_02790</name>
</gene>
<dbReference type="Pfam" id="PF00126">
    <property type="entry name" value="HTH_1"/>
    <property type="match status" value="1"/>
</dbReference>
<dbReference type="Proteomes" id="UP001500748">
    <property type="component" value="Unassembled WGS sequence"/>
</dbReference>
<organism evidence="6 7">
    <name type="scientific">Flavobacterium ginsengiterrae</name>
    <dbReference type="NCBI Taxonomy" id="871695"/>
    <lineage>
        <taxon>Bacteria</taxon>
        <taxon>Pseudomonadati</taxon>
        <taxon>Bacteroidota</taxon>
        <taxon>Flavobacteriia</taxon>
        <taxon>Flavobacteriales</taxon>
        <taxon>Flavobacteriaceae</taxon>
        <taxon>Flavobacterium</taxon>
    </lineage>
</organism>
<dbReference type="SUPFAM" id="SSF53850">
    <property type="entry name" value="Periplasmic binding protein-like II"/>
    <property type="match status" value="1"/>
</dbReference>
<feature type="domain" description="HTH lysR-type" evidence="5">
    <location>
        <begin position="3"/>
        <end position="59"/>
    </location>
</feature>
<protein>
    <submittedName>
        <fullName evidence="6">LysR family transcriptional regulator</fullName>
    </submittedName>
</protein>
<dbReference type="SUPFAM" id="SSF46785">
    <property type="entry name" value="Winged helix' DNA-binding domain"/>
    <property type="match status" value="1"/>
</dbReference>
<dbReference type="EMBL" id="BAABDU010000002">
    <property type="protein sequence ID" value="GAA3756112.1"/>
    <property type="molecule type" value="Genomic_DNA"/>
</dbReference>
<dbReference type="PRINTS" id="PR00039">
    <property type="entry name" value="HTHLYSR"/>
</dbReference>
<evidence type="ECO:0000256" key="4">
    <source>
        <dbReference type="ARBA" id="ARBA00023163"/>
    </source>
</evidence>
<evidence type="ECO:0000256" key="2">
    <source>
        <dbReference type="ARBA" id="ARBA00023015"/>
    </source>
</evidence>
<evidence type="ECO:0000259" key="5">
    <source>
        <dbReference type="PROSITE" id="PS50931"/>
    </source>
</evidence>
<keyword evidence="2" id="KW-0805">Transcription regulation</keyword>
<accession>A0ABP7G6Z4</accession>
<evidence type="ECO:0000256" key="1">
    <source>
        <dbReference type="ARBA" id="ARBA00009437"/>
    </source>
</evidence>
<comment type="similarity">
    <text evidence="1">Belongs to the LysR transcriptional regulatory family.</text>
</comment>
<keyword evidence="3" id="KW-0238">DNA-binding</keyword>
<comment type="caution">
    <text evidence="6">The sequence shown here is derived from an EMBL/GenBank/DDBJ whole genome shotgun (WGS) entry which is preliminary data.</text>
</comment>
<proteinExistence type="inferred from homology"/>
<dbReference type="InterPro" id="IPR036390">
    <property type="entry name" value="WH_DNA-bd_sf"/>
</dbReference>
<name>A0ABP7G6Z4_9FLAO</name>
<keyword evidence="7" id="KW-1185">Reference proteome</keyword>
<dbReference type="PROSITE" id="PS50931">
    <property type="entry name" value="HTH_LYSR"/>
    <property type="match status" value="1"/>
</dbReference>
<evidence type="ECO:0000313" key="7">
    <source>
        <dbReference type="Proteomes" id="UP001500748"/>
    </source>
</evidence>
<keyword evidence="4" id="KW-0804">Transcription</keyword>
<dbReference type="PANTHER" id="PTHR30126">
    <property type="entry name" value="HTH-TYPE TRANSCRIPTIONAL REGULATOR"/>
    <property type="match status" value="1"/>
</dbReference>